<reference evidence="1 2" key="1">
    <citation type="journal article" date="2019" name="Nat. Plants">
        <title>Stout camphor tree genome fills gaps in understanding of flowering plant genome evolution.</title>
        <authorList>
            <person name="Chaw S.M."/>
            <person name="Liu Y.C."/>
            <person name="Wu Y.W."/>
            <person name="Wang H.Y."/>
            <person name="Lin C.I."/>
            <person name="Wu C.S."/>
            <person name="Ke H.M."/>
            <person name="Chang L.Y."/>
            <person name="Hsu C.Y."/>
            <person name="Yang H.T."/>
            <person name="Sudianto E."/>
            <person name="Hsu M.H."/>
            <person name="Wu K.P."/>
            <person name="Wang L.N."/>
            <person name="Leebens-Mack J.H."/>
            <person name="Tsai I.J."/>
        </authorList>
    </citation>
    <scope>NUCLEOTIDE SEQUENCE [LARGE SCALE GENOMIC DNA]</scope>
    <source>
        <strain evidence="2">cv. Chaw 1501</strain>
        <tissue evidence="1">Young leaves</tissue>
    </source>
</reference>
<keyword evidence="2" id="KW-1185">Reference proteome</keyword>
<evidence type="ECO:0000313" key="2">
    <source>
        <dbReference type="Proteomes" id="UP000283530"/>
    </source>
</evidence>
<dbReference type="Proteomes" id="UP000283530">
    <property type="component" value="Unassembled WGS sequence"/>
</dbReference>
<dbReference type="OrthoDB" id="10503244at2759"/>
<accession>A0A443NBS9</accession>
<organism evidence="1 2">
    <name type="scientific">Cinnamomum micranthum f. kanehirae</name>
    <dbReference type="NCBI Taxonomy" id="337451"/>
    <lineage>
        <taxon>Eukaryota</taxon>
        <taxon>Viridiplantae</taxon>
        <taxon>Streptophyta</taxon>
        <taxon>Embryophyta</taxon>
        <taxon>Tracheophyta</taxon>
        <taxon>Spermatophyta</taxon>
        <taxon>Magnoliopsida</taxon>
        <taxon>Magnoliidae</taxon>
        <taxon>Laurales</taxon>
        <taxon>Lauraceae</taxon>
        <taxon>Cinnamomum</taxon>
    </lineage>
</organism>
<evidence type="ECO:0000313" key="1">
    <source>
        <dbReference type="EMBL" id="RWR75956.1"/>
    </source>
</evidence>
<comment type="caution">
    <text evidence="1">The sequence shown here is derived from an EMBL/GenBank/DDBJ whole genome shotgun (WGS) entry which is preliminary data.</text>
</comment>
<name>A0A443NBS9_9MAGN</name>
<protein>
    <submittedName>
        <fullName evidence="1">L10-interacting MYB domain-containing protein</fullName>
    </submittedName>
</protein>
<proteinExistence type="predicted"/>
<dbReference type="EMBL" id="QPKB01000002">
    <property type="protein sequence ID" value="RWR75956.1"/>
    <property type="molecule type" value="Genomic_DNA"/>
</dbReference>
<sequence>MKLRRVRTMIEDQELIRSDQYIDPTPSSSRKSKKEAKGVGAKMANQIDHLIEVVATRQLGDEESARSTPTIIDCIKRLDAMDQVDSGSELYFYAVDLFSKKNYKMTFMGFEKLMCALNGYSRCTRWNIR</sequence>
<gene>
    <name evidence="1" type="ORF">CKAN_00436300</name>
</gene>
<dbReference type="AlphaFoldDB" id="A0A443NBS9"/>